<evidence type="ECO:0000256" key="1">
    <source>
        <dbReference type="SAM" id="MobiDB-lite"/>
    </source>
</evidence>
<keyword evidence="3" id="KW-1185">Reference proteome</keyword>
<feature type="region of interest" description="Disordered" evidence="1">
    <location>
        <begin position="1"/>
        <end position="26"/>
    </location>
</feature>
<feature type="compositionally biased region" description="Low complexity" evidence="1">
    <location>
        <begin position="7"/>
        <end position="20"/>
    </location>
</feature>
<dbReference type="VEuPathDB" id="FungiDB:BDV34DRAFT_206376"/>
<gene>
    <name evidence="2" type="ORF">BDV34DRAFT_206376</name>
</gene>
<reference evidence="2 3" key="1">
    <citation type="submission" date="2019-04" db="EMBL/GenBank/DDBJ databases">
        <title>Fungal friends and foes A comparative genomics study of 23 Aspergillus species from section Flavi.</title>
        <authorList>
            <consortium name="DOE Joint Genome Institute"/>
            <person name="Kjaerbolling I."/>
            <person name="Vesth T.C."/>
            <person name="Frisvad J.C."/>
            <person name="Nybo J.L."/>
            <person name="Theobald S."/>
            <person name="Kildgaard S."/>
            <person name="Petersen T.I."/>
            <person name="Kuo A."/>
            <person name="Sato A."/>
            <person name="Lyhne E.K."/>
            <person name="Kogle M.E."/>
            <person name="Wiebenga A."/>
            <person name="Kun R.S."/>
            <person name="Lubbers R.J."/>
            <person name="Makela M.R."/>
            <person name="Barry K."/>
            <person name="Chovatia M."/>
            <person name="Clum A."/>
            <person name="Daum C."/>
            <person name="Haridas S."/>
            <person name="He G."/>
            <person name="LaButti K."/>
            <person name="Lipzen A."/>
            <person name="Mondo S."/>
            <person name="Pangilinan J."/>
            <person name="Riley R."/>
            <person name="Salamov A."/>
            <person name="Simmons B.A."/>
            <person name="Magnuson J.K."/>
            <person name="Henrissat B."/>
            <person name="Mortensen U.H."/>
            <person name="Larsen T.O."/>
            <person name="De vries R.P."/>
            <person name="Grigoriev I.V."/>
            <person name="Machida M."/>
            <person name="Baker S.E."/>
            <person name="Andersen M.R."/>
        </authorList>
    </citation>
    <scope>NUCLEOTIDE SEQUENCE [LARGE SCALE GENOMIC DNA]</scope>
    <source>
        <strain evidence="2 3">CBS 117618</strain>
    </source>
</reference>
<evidence type="ECO:0000313" key="2">
    <source>
        <dbReference type="EMBL" id="KAB8199620.1"/>
    </source>
</evidence>
<feature type="non-terminal residue" evidence="2">
    <location>
        <position position="1"/>
    </location>
</feature>
<evidence type="ECO:0000313" key="3">
    <source>
        <dbReference type="Proteomes" id="UP000326532"/>
    </source>
</evidence>
<protein>
    <submittedName>
        <fullName evidence="2">Uncharacterized protein</fullName>
    </submittedName>
</protein>
<sequence length="92" mass="10407">TNRSSRRGSASNAAARFGSMRSRRRSSKKLVIPVLWATRSQLSCREGQTSMTFATNVGTHVTNLGIVLLSNWPSIHVQCCFMWIVRFDFCLR</sequence>
<name>A0A5N6D6A5_ASPPA</name>
<organism evidence="2 3">
    <name type="scientific">Aspergillus parasiticus</name>
    <dbReference type="NCBI Taxonomy" id="5067"/>
    <lineage>
        <taxon>Eukaryota</taxon>
        <taxon>Fungi</taxon>
        <taxon>Dikarya</taxon>
        <taxon>Ascomycota</taxon>
        <taxon>Pezizomycotina</taxon>
        <taxon>Eurotiomycetes</taxon>
        <taxon>Eurotiomycetidae</taxon>
        <taxon>Eurotiales</taxon>
        <taxon>Aspergillaceae</taxon>
        <taxon>Aspergillus</taxon>
        <taxon>Aspergillus subgen. Circumdati</taxon>
    </lineage>
</organism>
<dbReference type="AlphaFoldDB" id="A0A5N6D6A5"/>
<dbReference type="Proteomes" id="UP000326532">
    <property type="component" value="Unassembled WGS sequence"/>
</dbReference>
<accession>A0A5N6D6A5</accession>
<proteinExistence type="predicted"/>
<dbReference type="EMBL" id="ML735068">
    <property type="protein sequence ID" value="KAB8199620.1"/>
    <property type="molecule type" value="Genomic_DNA"/>
</dbReference>